<dbReference type="GeneID" id="64826277"/>
<feature type="transmembrane region" description="Helical" evidence="1">
    <location>
        <begin position="101"/>
        <end position="123"/>
    </location>
</feature>
<sequence>MVQIILTIPSDMYVSGTDGVGSSGQGKLSATFRLSPGETQSMSAQVYASSTGTRVIIADFLYYPAGHPEDERQLTGFSMEIEALESNLPGENVNGSTASSLITEFILVGISGLFLLVVGIRLLQ</sequence>
<dbReference type="Proteomes" id="UP000679341">
    <property type="component" value="Chromosome"/>
</dbReference>
<dbReference type="EMBL" id="CP073695">
    <property type="protein sequence ID" value="QUO48159.1"/>
    <property type="molecule type" value="Genomic_DNA"/>
</dbReference>
<keyword evidence="1" id="KW-0472">Membrane</keyword>
<evidence type="ECO:0000313" key="2">
    <source>
        <dbReference type="EMBL" id="QUO48159.1"/>
    </source>
</evidence>
<dbReference type="KEGG" id="hss:J7656_02015"/>
<dbReference type="RefSeq" id="WP_155118208.1">
    <property type="nucleotide sequence ID" value="NZ_CP073695.1"/>
</dbReference>
<protein>
    <submittedName>
        <fullName evidence="2">Uncharacterized protein</fullName>
    </submittedName>
</protein>
<keyword evidence="1" id="KW-0812">Transmembrane</keyword>
<reference evidence="2 3" key="1">
    <citation type="submission" date="2021-03" db="EMBL/GenBank/DDBJ databases">
        <title>Halorubrum sodomense MBLA0099, Whole genome shotgun sequencing.</title>
        <authorList>
            <person name="Seo M.-J."/>
            <person name="Cho E.-S."/>
            <person name="Hwang C.Y."/>
        </authorList>
    </citation>
    <scope>NUCLEOTIDE SEQUENCE [LARGE SCALE GENOMIC DNA]</scope>
    <source>
        <strain evidence="2 3">MBLA0099</strain>
    </source>
</reference>
<evidence type="ECO:0000256" key="1">
    <source>
        <dbReference type="SAM" id="Phobius"/>
    </source>
</evidence>
<accession>A0A8T8LLY5</accession>
<dbReference type="AlphaFoldDB" id="A0A8T8LLY5"/>
<dbReference type="OrthoDB" id="382246at2157"/>
<keyword evidence="1" id="KW-1133">Transmembrane helix</keyword>
<evidence type="ECO:0000313" key="3">
    <source>
        <dbReference type="Proteomes" id="UP000679341"/>
    </source>
</evidence>
<organism evidence="2 3">
    <name type="scientific">Halorubrum ruber</name>
    <dbReference type="NCBI Taxonomy" id="2982524"/>
    <lineage>
        <taxon>Archaea</taxon>
        <taxon>Methanobacteriati</taxon>
        <taxon>Methanobacteriota</taxon>
        <taxon>Stenosarchaea group</taxon>
        <taxon>Halobacteria</taxon>
        <taxon>Halobacteriales</taxon>
        <taxon>Haloferacaceae</taxon>
        <taxon>Halorubrum</taxon>
    </lineage>
</organism>
<gene>
    <name evidence="2" type="ORF">J7656_02015</name>
</gene>
<proteinExistence type="predicted"/>
<keyword evidence="3" id="KW-1185">Reference proteome</keyword>
<name>A0A8T8LLY5_9EURY</name>